<protein>
    <recommendedName>
        <fullName evidence="9">MSP domain-containing protein</fullName>
    </recommendedName>
</protein>
<dbReference type="GO" id="GO:0160214">
    <property type="term" value="F:endoplasmic reticulum-plasma membrane adaptor activity"/>
    <property type="evidence" value="ECO:0007669"/>
    <property type="project" value="UniProtKB-ARBA"/>
</dbReference>
<dbReference type="GO" id="GO:0007009">
    <property type="term" value="P:plasma membrane organization"/>
    <property type="evidence" value="ECO:0007669"/>
    <property type="project" value="UniProtKB-ARBA"/>
</dbReference>
<evidence type="ECO:0000256" key="8">
    <source>
        <dbReference type="SAM" id="Phobius"/>
    </source>
</evidence>
<comment type="subcellular location">
    <subcellularLocation>
        <location evidence="1">Membrane</location>
        <topology evidence="1">Single-pass type IV membrane protein</topology>
    </subcellularLocation>
</comment>
<evidence type="ECO:0000256" key="1">
    <source>
        <dbReference type="ARBA" id="ARBA00004211"/>
    </source>
</evidence>
<keyword evidence="5 8" id="KW-0472">Membrane</keyword>
<dbReference type="STRING" id="1095629.A0A0C9XM80"/>
<dbReference type="Pfam" id="PF00635">
    <property type="entry name" value="Motile_Sperm"/>
    <property type="match status" value="1"/>
</dbReference>
<dbReference type="AlphaFoldDB" id="A0A0C9XM80"/>
<comment type="similarity">
    <text evidence="2">Belongs to the VAMP-associated protein (VAP) (TC 9.B.17) family.</text>
</comment>
<feature type="compositionally biased region" description="Basic and acidic residues" evidence="7">
    <location>
        <begin position="197"/>
        <end position="208"/>
    </location>
</feature>
<name>A0A0C9XM80_9AGAR</name>
<dbReference type="GO" id="GO:1902647">
    <property type="term" value="P:negative regulation of 1-phosphatidyl-1D-myo-inositol 4,5-bisphosphate biosynthetic process"/>
    <property type="evidence" value="ECO:0007669"/>
    <property type="project" value="UniProtKB-ARBA"/>
</dbReference>
<evidence type="ECO:0000259" key="9">
    <source>
        <dbReference type="PROSITE" id="PS50202"/>
    </source>
</evidence>
<dbReference type="OrthoDB" id="264603at2759"/>
<feature type="coiled-coil region" evidence="6">
    <location>
        <begin position="259"/>
        <end position="286"/>
    </location>
</feature>
<keyword evidence="4 8" id="KW-1133">Transmembrane helix</keyword>
<feature type="region of interest" description="Disordered" evidence="7">
    <location>
        <begin position="180"/>
        <end position="208"/>
    </location>
</feature>
<dbReference type="SUPFAM" id="SSF49354">
    <property type="entry name" value="PapD-like"/>
    <property type="match status" value="1"/>
</dbReference>
<dbReference type="PANTHER" id="PTHR10809">
    <property type="entry name" value="VESICLE-ASSOCIATED MEMBRANE PROTEIN-ASSOCIATED PROTEIN"/>
    <property type="match status" value="1"/>
</dbReference>
<evidence type="ECO:0000256" key="5">
    <source>
        <dbReference type="ARBA" id="ARBA00023136"/>
    </source>
</evidence>
<reference evidence="10 11" key="1">
    <citation type="submission" date="2014-04" db="EMBL/GenBank/DDBJ databases">
        <authorList>
            <consortium name="DOE Joint Genome Institute"/>
            <person name="Kuo A."/>
            <person name="Kohler A."/>
            <person name="Nagy L.G."/>
            <person name="Floudas D."/>
            <person name="Copeland A."/>
            <person name="Barry K.W."/>
            <person name="Cichocki N."/>
            <person name="Veneault-Fourrey C."/>
            <person name="LaButti K."/>
            <person name="Lindquist E.A."/>
            <person name="Lipzen A."/>
            <person name="Lundell T."/>
            <person name="Morin E."/>
            <person name="Murat C."/>
            <person name="Sun H."/>
            <person name="Tunlid A."/>
            <person name="Henrissat B."/>
            <person name="Grigoriev I.V."/>
            <person name="Hibbett D.S."/>
            <person name="Martin F."/>
            <person name="Nordberg H.P."/>
            <person name="Cantor M.N."/>
            <person name="Hua S.X."/>
        </authorList>
    </citation>
    <scope>NUCLEOTIDE SEQUENCE [LARGE SCALE GENOMIC DNA]</scope>
    <source>
        <strain evidence="10 11">LaAM-08-1</strain>
    </source>
</reference>
<dbReference type="PANTHER" id="PTHR10809:SF6">
    <property type="entry name" value="AT11025P-RELATED"/>
    <property type="match status" value="1"/>
</dbReference>
<evidence type="ECO:0000256" key="3">
    <source>
        <dbReference type="ARBA" id="ARBA00022692"/>
    </source>
</evidence>
<dbReference type="EMBL" id="KN838554">
    <property type="protein sequence ID" value="KIK06196.1"/>
    <property type="molecule type" value="Genomic_DNA"/>
</dbReference>
<evidence type="ECO:0000256" key="2">
    <source>
        <dbReference type="ARBA" id="ARBA00008932"/>
    </source>
</evidence>
<dbReference type="GO" id="GO:0140506">
    <property type="term" value="F:endoplasmic reticulum-autophagosome adaptor activity"/>
    <property type="evidence" value="ECO:0007669"/>
    <property type="project" value="UniProtKB-ARBA"/>
</dbReference>
<dbReference type="InterPro" id="IPR008962">
    <property type="entry name" value="PapD-like_sf"/>
</dbReference>
<dbReference type="PIRSF" id="PIRSF019693">
    <property type="entry name" value="VAMP-associated"/>
    <property type="match status" value="1"/>
</dbReference>
<evidence type="ECO:0000256" key="4">
    <source>
        <dbReference type="ARBA" id="ARBA00022989"/>
    </source>
</evidence>
<dbReference type="InterPro" id="IPR000535">
    <property type="entry name" value="MSP_dom"/>
</dbReference>
<dbReference type="Proteomes" id="UP000054477">
    <property type="component" value="Unassembled WGS sequence"/>
</dbReference>
<dbReference type="HOGENOM" id="CLU_032848_1_0_1"/>
<dbReference type="GO" id="GO:0035091">
    <property type="term" value="F:phosphatidylinositol binding"/>
    <property type="evidence" value="ECO:0007669"/>
    <property type="project" value="UniProtKB-ARBA"/>
</dbReference>
<dbReference type="FunFam" id="2.60.40.10:FF:000813">
    <property type="entry name" value="Vesicle-associated protein 1-1"/>
    <property type="match status" value="1"/>
</dbReference>
<evidence type="ECO:0000256" key="6">
    <source>
        <dbReference type="SAM" id="Coils"/>
    </source>
</evidence>
<keyword evidence="3 8" id="KW-0812">Transmembrane</keyword>
<dbReference type="GO" id="GO:0061817">
    <property type="term" value="P:endoplasmic reticulum-plasma membrane tethering"/>
    <property type="evidence" value="ECO:0007669"/>
    <property type="project" value="TreeGrafter"/>
</dbReference>
<evidence type="ECO:0000313" key="11">
    <source>
        <dbReference type="Proteomes" id="UP000054477"/>
    </source>
</evidence>
<dbReference type="GO" id="GO:0005886">
    <property type="term" value="C:plasma membrane"/>
    <property type="evidence" value="ECO:0007669"/>
    <property type="project" value="TreeGrafter"/>
</dbReference>
<reference evidence="11" key="2">
    <citation type="submission" date="2015-01" db="EMBL/GenBank/DDBJ databases">
        <title>Evolutionary Origins and Diversification of the Mycorrhizal Mutualists.</title>
        <authorList>
            <consortium name="DOE Joint Genome Institute"/>
            <consortium name="Mycorrhizal Genomics Consortium"/>
            <person name="Kohler A."/>
            <person name="Kuo A."/>
            <person name="Nagy L.G."/>
            <person name="Floudas D."/>
            <person name="Copeland A."/>
            <person name="Barry K.W."/>
            <person name="Cichocki N."/>
            <person name="Veneault-Fourrey C."/>
            <person name="LaButti K."/>
            <person name="Lindquist E.A."/>
            <person name="Lipzen A."/>
            <person name="Lundell T."/>
            <person name="Morin E."/>
            <person name="Murat C."/>
            <person name="Riley R."/>
            <person name="Ohm R."/>
            <person name="Sun H."/>
            <person name="Tunlid A."/>
            <person name="Henrissat B."/>
            <person name="Grigoriev I.V."/>
            <person name="Hibbett D.S."/>
            <person name="Martin F."/>
        </authorList>
    </citation>
    <scope>NUCLEOTIDE SEQUENCE [LARGE SCALE GENOMIC DNA]</scope>
    <source>
        <strain evidence="11">LaAM-08-1</strain>
    </source>
</reference>
<dbReference type="GO" id="GO:0051685">
    <property type="term" value="P:maintenance of ER location"/>
    <property type="evidence" value="ECO:0007669"/>
    <property type="project" value="UniProtKB-ARBA"/>
</dbReference>
<sequence length="339" mass="37766">MSVSLSPSSALGFRRPLTQLVKRSLIITNNNTQPVAFKVKTTAPKLYCVRPNSGRVEAGEHVEVSVMLQALKEEPPLNTKCKDKFLIQSTVITPEKETMTLHDIWASPDTNEEGKVHQQKLRVTYLPPEGQVLEEEDENVGPLNIPPVIGGQESHDNDVIQPVQLEEPRRSITPPPHDYGMAREESQEAPAYDESITQEHEPPHRPETPVHVHETPIIITHEQAPAEETLEVPVQQEPVLMPAPVSAPPPFIVKENPVNEELYAKFMEAEREIDRLRSTMATMAAAPPQLRQRTRALSDSGSTVETDIQTMGSLQQEGVPLQVVVIIALGVFITTYLFF</sequence>
<organism evidence="10 11">
    <name type="scientific">Laccaria amethystina LaAM-08-1</name>
    <dbReference type="NCBI Taxonomy" id="1095629"/>
    <lineage>
        <taxon>Eukaryota</taxon>
        <taxon>Fungi</taxon>
        <taxon>Dikarya</taxon>
        <taxon>Basidiomycota</taxon>
        <taxon>Agaricomycotina</taxon>
        <taxon>Agaricomycetes</taxon>
        <taxon>Agaricomycetidae</taxon>
        <taxon>Agaricales</taxon>
        <taxon>Agaricineae</taxon>
        <taxon>Hydnangiaceae</taxon>
        <taxon>Laccaria</taxon>
    </lineage>
</organism>
<feature type="transmembrane region" description="Helical" evidence="8">
    <location>
        <begin position="319"/>
        <end position="338"/>
    </location>
</feature>
<feature type="domain" description="MSP" evidence="9">
    <location>
        <begin position="2"/>
        <end position="126"/>
    </location>
</feature>
<dbReference type="InterPro" id="IPR013783">
    <property type="entry name" value="Ig-like_fold"/>
</dbReference>
<gene>
    <name evidence="10" type="ORF">K443DRAFT_674477</name>
</gene>
<dbReference type="GO" id="GO:0061709">
    <property type="term" value="P:reticulophagy"/>
    <property type="evidence" value="ECO:0007669"/>
    <property type="project" value="UniProtKB-ARBA"/>
</dbReference>
<keyword evidence="6" id="KW-0175">Coiled coil</keyword>
<accession>A0A0C9XM80</accession>
<dbReference type="InterPro" id="IPR016763">
    <property type="entry name" value="VAP"/>
</dbReference>
<dbReference type="GO" id="GO:0033149">
    <property type="term" value="F:FFAT motif binding"/>
    <property type="evidence" value="ECO:0007669"/>
    <property type="project" value="TreeGrafter"/>
</dbReference>
<dbReference type="GO" id="GO:0090158">
    <property type="term" value="P:endoplasmic reticulum membrane organization"/>
    <property type="evidence" value="ECO:0007669"/>
    <property type="project" value="TreeGrafter"/>
</dbReference>
<evidence type="ECO:0000256" key="7">
    <source>
        <dbReference type="SAM" id="MobiDB-lite"/>
    </source>
</evidence>
<evidence type="ECO:0000313" key="10">
    <source>
        <dbReference type="EMBL" id="KIK06196.1"/>
    </source>
</evidence>
<dbReference type="Gene3D" id="2.60.40.10">
    <property type="entry name" value="Immunoglobulins"/>
    <property type="match status" value="1"/>
</dbReference>
<dbReference type="GO" id="GO:0001786">
    <property type="term" value="F:phosphatidylserine binding"/>
    <property type="evidence" value="ECO:0007669"/>
    <property type="project" value="UniProtKB-ARBA"/>
</dbReference>
<dbReference type="PROSITE" id="PS50202">
    <property type="entry name" value="MSP"/>
    <property type="match status" value="1"/>
</dbReference>
<keyword evidence="11" id="KW-1185">Reference proteome</keyword>
<proteinExistence type="inferred from homology"/>
<dbReference type="GO" id="GO:0160219">
    <property type="term" value="C:cortical endoplasmic reticulum membrane"/>
    <property type="evidence" value="ECO:0007669"/>
    <property type="project" value="UniProtKB-ARBA"/>
</dbReference>